<dbReference type="InterPro" id="IPR018253">
    <property type="entry name" value="DnaJ_domain_CS"/>
</dbReference>
<comment type="caution">
    <text evidence="3">The sequence shown here is derived from an EMBL/GenBank/DDBJ whole genome shotgun (WGS) entry which is preliminary data.</text>
</comment>
<accession>A0A3M7S2H1</accession>
<dbReference type="OrthoDB" id="10250354at2759"/>
<dbReference type="GO" id="GO:0030544">
    <property type="term" value="F:Hsp70 protein binding"/>
    <property type="evidence" value="ECO:0007669"/>
    <property type="project" value="InterPro"/>
</dbReference>
<evidence type="ECO:0000259" key="2">
    <source>
        <dbReference type="PROSITE" id="PS50076"/>
    </source>
</evidence>
<dbReference type="PANTHER" id="PTHR45168">
    <property type="entry name" value="DNAJ HOMOLOG SUBFAMILY B MEMBER 2"/>
    <property type="match status" value="1"/>
</dbReference>
<dbReference type="PROSITE" id="PS50076">
    <property type="entry name" value="DNAJ_2"/>
    <property type="match status" value="1"/>
</dbReference>
<feature type="domain" description="J" evidence="2">
    <location>
        <begin position="5"/>
        <end position="71"/>
    </location>
</feature>
<keyword evidence="1" id="KW-0143">Chaperone</keyword>
<dbReference type="InterPro" id="IPR036869">
    <property type="entry name" value="J_dom_sf"/>
</dbReference>
<dbReference type="GO" id="GO:0051082">
    <property type="term" value="F:unfolded protein binding"/>
    <property type="evidence" value="ECO:0007669"/>
    <property type="project" value="InterPro"/>
</dbReference>
<dbReference type="InterPro" id="IPR043183">
    <property type="entry name" value="DNJB2/6-like"/>
</dbReference>
<dbReference type="EMBL" id="REGN01002145">
    <property type="protein sequence ID" value="RNA29962.1"/>
    <property type="molecule type" value="Genomic_DNA"/>
</dbReference>
<organism evidence="3 4">
    <name type="scientific">Brachionus plicatilis</name>
    <name type="common">Marine rotifer</name>
    <name type="synonym">Brachionus muelleri</name>
    <dbReference type="NCBI Taxonomy" id="10195"/>
    <lineage>
        <taxon>Eukaryota</taxon>
        <taxon>Metazoa</taxon>
        <taxon>Spiralia</taxon>
        <taxon>Gnathifera</taxon>
        <taxon>Rotifera</taxon>
        <taxon>Eurotatoria</taxon>
        <taxon>Monogononta</taxon>
        <taxon>Pseudotrocha</taxon>
        <taxon>Ploima</taxon>
        <taxon>Brachionidae</taxon>
        <taxon>Brachionus</taxon>
    </lineage>
</organism>
<gene>
    <name evidence="3" type="ORF">BpHYR1_005921</name>
</gene>
<reference evidence="3 4" key="1">
    <citation type="journal article" date="2018" name="Sci. Rep.">
        <title>Genomic signatures of local adaptation to the degree of environmental predictability in rotifers.</title>
        <authorList>
            <person name="Franch-Gras L."/>
            <person name="Hahn C."/>
            <person name="Garcia-Roger E.M."/>
            <person name="Carmona M.J."/>
            <person name="Serra M."/>
            <person name="Gomez A."/>
        </authorList>
    </citation>
    <scope>NUCLEOTIDE SEQUENCE [LARGE SCALE GENOMIC DNA]</scope>
    <source>
        <strain evidence="3">HYR1</strain>
    </source>
</reference>
<sequence>MSEENYYNILEISGNASQEEIRKAYRRLALKWHPDKNPENKELAEKKFQKINQAYEVLSDPNKKDIYDRYGKVGQGDMNAAQRNAFENNFGGISIRVFNFRDPDEVFRDFFKNTDIFDGLQNNRTRSPWNFQSSFFTHDPFNLNDDFISIPPLSSASKSTTVKIINGKKFETIRIREGETETVIQKENGKIKSKTVNGKEETFQKSVEHNSETKNKKNHSNLMNGVKKLFKLK</sequence>
<dbReference type="AlphaFoldDB" id="A0A3M7S2H1"/>
<name>A0A3M7S2H1_BRAPC</name>
<evidence type="ECO:0000313" key="4">
    <source>
        <dbReference type="Proteomes" id="UP000276133"/>
    </source>
</evidence>
<dbReference type="Proteomes" id="UP000276133">
    <property type="component" value="Unassembled WGS sequence"/>
</dbReference>
<dbReference type="InterPro" id="IPR001623">
    <property type="entry name" value="DnaJ_domain"/>
</dbReference>
<evidence type="ECO:0000256" key="1">
    <source>
        <dbReference type="ARBA" id="ARBA00023186"/>
    </source>
</evidence>
<protein>
    <submittedName>
        <fullName evidence="3">DnaJ-like protein</fullName>
    </submittedName>
</protein>
<dbReference type="PANTHER" id="PTHR45168:SF3">
    <property type="entry name" value="DNAJ HEAT SHOCK PROTEIN FAMILY (HSP40) MEMBER B2"/>
    <property type="match status" value="1"/>
</dbReference>
<dbReference type="CDD" id="cd06257">
    <property type="entry name" value="DnaJ"/>
    <property type="match status" value="1"/>
</dbReference>
<dbReference type="Pfam" id="PF00226">
    <property type="entry name" value="DnaJ"/>
    <property type="match status" value="1"/>
</dbReference>
<proteinExistence type="predicted"/>
<dbReference type="STRING" id="10195.A0A3M7S2H1"/>
<dbReference type="Gene3D" id="1.10.287.110">
    <property type="entry name" value="DnaJ domain"/>
    <property type="match status" value="1"/>
</dbReference>
<dbReference type="PRINTS" id="PR00625">
    <property type="entry name" value="JDOMAIN"/>
</dbReference>
<dbReference type="PROSITE" id="PS00636">
    <property type="entry name" value="DNAJ_1"/>
    <property type="match status" value="1"/>
</dbReference>
<dbReference type="SUPFAM" id="SSF46565">
    <property type="entry name" value="Chaperone J-domain"/>
    <property type="match status" value="1"/>
</dbReference>
<keyword evidence="4" id="KW-1185">Reference proteome</keyword>
<evidence type="ECO:0000313" key="3">
    <source>
        <dbReference type="EMBL" id="RNA29962.1"/>
    </source>
</evidence>
<dbReference type="SMART" id="SM00271">
    <property type="entry name" value="DnaJ"/>
    <property type="match status" value="1"/>
</dbReference>